<proteinExistence type="predicted"/>
<feature type="compositionally biased region" description="Polar residues" evidence="1">
    <location>
        <begin position="1"/>
        <end position="17"/>
    </location>
</feature>
<sequence>MQNAENQDGHQTAPMSSDESDAPKTSLRRLTKIIQNQDENEKLNPFGLALAAFILGCCLICPMNTGSNDVDLLAQFLKADSDKSSTVVMYFATG</sequence>
<feature type="region of interest" description="Disordered" evidence="1">
    <location>
        <begin position="1"/>
        <end position="27"/>
    </location>
</feature>
<organism evidence="2 3">
    <name type="scientific">Oikopleura dioica</name>
    <name type="common">Tunicate</name>
    <dbReference type="NCBI Taxonomy" id="34765"/>
    <lineage>
        <taxon>Eukaryota</taxon>
        <taxon>Metazoa</taxon>
        <taxon>Chordata</taxon>
        <taxon>Tunicata</taxon>
        <taxon>Appendicularia</taxon>
        <taxon>Copelata</taxon>
        <taxon>Oikopleuridae</taxon>
        <taxon>Oikopleura</taxon>
    </lineage>
</organism>
<gene>
    <name evidence="2" type="ORF">OKIOD_LOCUS14540</name>
</gene>
<accession>A0ABN7T106</accession>
<keyword evidence="3" id="KW-1185">Reference proteome</keyword>
<evidence type="ECO:0000313" key="2">
    <source>
        <dbReference type="EMBL" id="CAG5111468.1"/>
    </source>
</evidence>
<protein>
    <submittedName>
        <fullName evidence="2">Oidioi.mRNA.OKI2018_I69.chr2.g5775.t1.cds</fullName>
    </submittedName>
</protein>
<dbReference type="Proteomes" id="UP001158576">
    <property type="component" value="Chromosome 2"/>
</dbReference>
<dbReference type="EMBL" id="OU015567">
    <property type="protein sequence ID" value="CAG5111468.1"/>
    <property type="molecule type" value="Genomic_DNA"/>
</dbReference>
<evidence type="ECO:0000313" key="3">
    <source>
        <dbReference type="Proteomes" id="UP001158576"/>
    </source>
</evidence>
<reference evidence="2 3" key="1">
    <citation type="submission" date="2021-04" db="EMBL/GenBank/DDBJ databases">
        <authorList>
            <person name="Bliznina A."/>
        </authorList>
    </citation>
    <scope>NUCLEOTIDE SEQUENCE [LARGE SCALE GENOMIC DNA]</scope>
</reference>
<name>A0ABN7T106_OIKDI</name>
<evidence type="ECO:0000256" key="1">
    <source>
        <dbReference type="SAM" id="MobiDB-lite"/>
    </source>
</evidence>